<dbReference type="OrthoDB" id="1948591at2"/>
<dbReference type="InterPro" id="IPR000600">
    <property type="entry name" value="ROK"/>
</dbReference>
<proteinExistence type="inferred from homology"/>
<evidence type="ECO:0008006" key="4">
    <source>
        <dbReference type="Google" id="ProtNLM"/>
    </source>
</evidence>
<comment type="similarity">
    <text evidence="1">Belongs to the ROK (NagC/XylR) family.</text>
</comment>
<dbReference type="EMBL" id="ATAY01000009">
    <property type="protein sequence ID" value="EPR14067.1"/>
    <property type="molecule type" value="Genomic_DNA"/>
</dbReference>
<dbReference type="Proteomes" id="UP000016860">
    <property type="component" value="Unassembled WGS sequence"/>
</dbReference>
<evidence type="ECO:0000313" key="3">
    <source>
        <dbReference type="Proteomes" id="UP000016860"/>
    </source>
</evidence>
<protein>
    <recommendedName>
        <fullName evidence="4">Transcriptional regulator</fullName>
    </recommendedName>
</protein>
<dbReference type="SUPFAM" id="SSF53067">
    <property type="entry name" value="Actin-like ATPase domain"/>
    <property type="match status" value="1"/>
</dbReference>
<accession>U4R786</accession>
<dbReference type="PATRIC" id="fig|1330534.3.peg.325"/>
<comment type="caution">
    <text evidence="2">The sequence shown here is derived from an EMBL/GenBank/DDBJ whole genome shotgun (WGS) entry which is preliminary data.</text>
</comment>
<dbReference type="InterPro" id="IPR043129">
    <property type="entry name" value="ATPase_NBD"/>
</dbReference>
<organism evidence="2 3">
    <name type="scientific">Ruminiclostridium papyrosolvens C7</name>
    <dbReference type="NCBI Taxonomy" id="1330534"/>
    <lineage>
        <taxon>Bacteria</taxon>
        <taxon>Bacillati</taxon>
        <taxon>Bacillota</taxon>
        <taxon>Clostridia</taxon>
        <taxon>Eubacteriales</taxon>
        <taxon>Oscillospiraceae</taxon>
        <taxon>Ruminiclostridium</taxon>
    </lineage>
</organism>
<dbReference type="Gene3D" id="3.30.420.40">
    <property type="match status" value="2"/>
</dbReference>
<sequence>MDNISPKFVPVLDKEFRPAALENRYFLNAVKATGKAVPIAIGIERSDGLISRYSTHIFDESLEMAEANLKYVERLVKSLLWIWGGWKIIMGGPSYLGEYIREIYSPCGKREFDAGFMGQIYEKQFTVEITDYEKVPEAKENTKSIGRHQNGCRIGLDAGGSGLKVSAVINGNAVHSEKILWRPKVNSNPDYHYNEILKALKSASTRMPWVDAVGVSSAGIFINNRIMISSLFLEVPGELFEKKVRNMFIDIQEKLGSIPLEVANDGDVTALAGAMQLKDTRILGISMGTSEAGGYIDSNGNITGWLNELAFVPIDFNTEAIVDEWSGDYGCGVKYLSQDSVIKLASNAGIVFEENMTPADKFRAVQDLLSDGDQRGNDIFESIGVYLGYAIAHYADFYDIKHVLVLGGVTSENGGNIILNTARTVLDVEFPELASAISLHLPDESNRGMGQSITAASLPDIL</sequence>
<dbReference type="STRING" id="1330534.L323_01630"/>
<evidence type="ECO:0000256" key="1">
    <source>
        <dbReference type="ARBA" id="ARBA00006479"/>
    </source>
</evidence>
<dbReference type="RefSeq" id="WP_020813974.1">
    <property type="nucleotide sequence ID" value="NZ_ATAY01000009.1"/>
</dbReference>
<gene>
    <name evidence="2" type="ORF">L323_01630</name>
</gene>
<name>U4R786_9FIRM</name>
<dbReference type="Pfam" id="PF00480">
    <property type="entry name" value="ROK"/>
    <property type="match status" value="1"/>
</dbReference>
<dbReference type="AlphaFoldDB" id="U4R786"/>
<reference evidence="2 3" key="1">
    <citation type="journal article" date="2013" name="Genome Announc.">
        <title>Draft Genome Sequence of the Cellulolytic Bacterium Clostridium papyrosolvens C7 (ATCC 700395).</title>
        <authorList>
            <person name="Zepeda V."/>
            <person name="Dassa B."/>
            <person name="Borovok I."/>
            <person name="Lamed R."/>
            <person name="Bayer E.A."/>
            <person name="Cate J.H."/>
        </authorList>
    </citation>
    <scope>NUCLEOTIDE SEQUENCE [LARGE SCALE GENOMIC DNA]</scope>
    <source>
        <strain evidence="2 3">C7</strain>
    </source>
</reference>
<evidence type="ECO:0000313" key="2">
    <source>
        <dbReference type="EMBL" id="EPR14067.1"/>
    </source>
</evidence>